<protein>
    <submittedName>
        <fullName evidence="1">Uncharacterized protein</fullName>
    </submittedName>
</protein>
<proteinExistence type="predicted"/>
<keyword evidence="2" id="KW-1185">Reference proteome</keyword>
<organism evidence="1 2">
    <name type="scientific">Glossina austeni</name>
    <name type="common">Savannah tsetse fly</name>
    <dbReference type="NCBI Taxonomy" id="7395"/>
    <lineage>
        <taxon>Eukaryota</taxon>
        <taxon>Metazoa</taxon>
        <taxon>Ecdysozoa</taxon>
        <taxon>Arthropoda</taxon>
        <taxon>Hexapoda</taxon>
        <taxon>Insecta</taxon>
        <taxon>Pterygota</taxon>
        <taxon>Neoptera</taxon>
        <taxon>Endopterygota</taxon>
        <taxon>Diptera</taxon>
        <taxon>Brachycera</taxon>
        <taxon>Muscomorpha</taxon>
        <taxon>Hippoboscoidea</taxon>
        <taxon>Glossinidae</taxon>
        <taxon>Glossina</taxon>
    </lineage>
</organism>
<dbReference type="Proteomes" id="UP000078200">
    <property type="component" value="Unassembled WGS sequence"/>
</dbReference>
<dbReference type="EnsemblMetazoa" id="GAUT012238-RA">
    <property type="protein sequence ID" value="GAUT012238-PA"/>
    <property type="gene ID" value="GAUT012238"/>
</dbReference>
<sequence length="145" mass="15968">MNLLKLRSTWATILKTQPLKRYNFKSSEIETHLIPPEIVAPINNIKDLETNNIDVMSRELFAPLQRKGFSAISSNCFTTKGEIPQASVLGLLLSSLYIQSPPKCVVRSSVNLCVVQSQTQLTGSQASNGNDSKLFLKATTLPCCI</sequence>
<evidence type="ECO:0000313" key="2">
    <source>
        <dbReference type="Proteomes" id="UP000078200"/>
    </source>
</evidence>
<dbReference type="AlphaFoldDB" id="A0A1A9UQM6"/>
<name>A0A1A9UQM6_GLOAU</name>
<accession>A0A1A9UQM6</accession>
<evidence type="ECO:0000313" key="1">
    <source>
        <dbReference type="EnsemblMetazoa" id="GAUT012238-PA"/>
    </source>
</evidence>
<dbReference type="VEuPathDB" id="VectorBase:GAUT012238"/>
<reference evidence="1" key="1">
    <citation type="submission" date="2020-05" db="UniProtKB">
        <authorList>
            <consortium name="EnsemblMetazoa"/>
        </authorList>
    </citation>
    <scope>IDENTIFICATION</scope>
    <source>
        <strain evidence="1">TTRI</strain>
    </source>
</reference>